<dbReference type="RefSeq" id="WP_077589532.1">
    <property type="nucleotide sequence ID" value="NZ_CP019640.1"/>
</dbReference>
<evidence type="ECO:0000313" key="3">
    <source>
        <dbReference type="Proteomes" id="UP000188184"/>
    </source>
</evidence>
<dbReference type="Proteomes" id="UP000188184">
    <property type="component" value="Chromosome"/>
</dbReference>
<feature type="signal peptide" evidence="1">
    <location>
        <begin position="1"/>
        <end position="18"/>
    </location>
</feature>
<gene>
    <name evidence="2" type="ORF">B0X71_11480</name>
</gene>
<proteinExistence type="predicted"/>
<evidence type="ECO:0000313" key="2">
    <source>
        <dbReference type="EMBL" id="AQQ53634.1"/>
    </source>
</evidence>
<dbReference type="PROSITE" id="PS51257">
    <property type="entry name" value="PROKAR_LIPOPROTEIN"/>
    <property type="match status" value="1"/>
</dbReference>
<organism evidence="2 3">
    <name type="scientific">Planococcus lenghuensis</name>
    <dbReference type="NCBI Taxonomy" id="2213202"/>
    <lineage>
        <taxon>Bacteria</taxon>
        <taxon>Bacillati</taxon>
        <taxon>Bacillota</taxon>
        <taxon>Bacilli</taxon>
        <taxon>Bacillales</taxon>
        <taxon>Caryophanaceae</taxon>
        <taxon>Planococcus</taxon>
    </lineage>
</organism>
<evidence type="ECO:0000256" key="1">
    <source>
        <dbReference type="SAM" id="SignalP"/>
    </source>
</evidence>
<keyword evidence="3" id="KW-1185">Reference proteome</keyword>
<accession>A0A1Q2KZS8</accession>
<dbReference type="OrthoDB" id="2449131at2"/>
<name>A0A1Q2KZS8_9BACL</name>
<dbReference type="AlphaFoldDB" id="A0A1Q2KZS8"/>
<dbReference type="EMBL" id="CP019640">
    <property type="protein sequence ID" value="AQQ53634.1"/>
    <property type="molecule type" value="Genomic_DNA"/>
</dbReference>
<sequence length="238" mass="26510">MKKLALVLLLATVSVLLSGCLFPSSEREGTNIPYEQQLNSVQEAVDRFRENSGGLIPIRNRDADVDQYIKYPIDFSKIVPAYLPEIPSNAFEQGGVYQYVLMDVENVPTVKLVDLQLAEQLRSLNVRKGINGYVPIASVVTDNVYRPSYEAMGLEGAAEVTSPYSGRNLPIVVTGAGDFYVDYSMDLFTELQEYEGEVTPGEDIRFLLYDDSPIVPAYSLPYTVNEEGEPVFLTENEN</sequence>
<reference evidence="2 3" key="1">
    <citation type="submission" date="2017-02" db="EMBL/GenBank/DDBJ databases">
        <title>The complete genomic sequence of a novel cold adapted crude oil-degrading bacterium Planococcus qaidamina Y42.</title>
        <authorList>
            <person name="Yang R."/>
        </authorList>
    </citation>
    <scope>NUCLEOTIDE SEQUENCE [LARGE SCALE GENOMIC DNA]</scope>
    <source>
        <strain evidence="2 3">Y42</strain>
    </source>
</reference>
<keyword evidence="1" id="KW-0732">Signal</keyword>
<feature type="chain" id="PRO_5038795634" description="ABC transporter periplasmic binding protein yphF" evidence="1">
    <location>
        <begin position="19"/>
        <end position="238"/>
    </location>
</feature>
<evidence type="ECO:0008006" key="4">
    <source>
        <dbReference type="Google" id="ProtNLM"/>
    </source>
</evidence>
<protein>
    <recommendedName>
        <fullName evidence="4">ABC transporter periplasmic binding protein yphF</fullName>
    </recommendedName>
</protein>
<dbReference type="KEGG" id="pmar:B0X71_11480"/>